<comment type="function">
    <text evidence="4">Formation of pseudouridine at positions 38, 39 and 40 in the anticodon stem and loop of transfer RNAs.</text>
</comment>
<dbReference type="InterPro" id="IPR020103">
    <property type="entry name" value="PsdUridine_synth_cat_dom_sf"/>
</dbReference>
<dbReference type="InterPro" id="IPR020095">
    <property type="entry name" value="PsdUridine_synth_TruA_C"/>
</dbReference>
<dbReference type="RefSeq" id="WP_005768766.1">
    <property type="nucleotide sequence ID" value="NC_002971.4"/>
</dbReference>
<dbReference type="InterPro" id="IPR020097">
    <property type="entry name" value="PsdUridine_synth_TruA_a/b_dom"/>
</dbReference>
<dbReference type="GeneID" id="1208785"/>
<dbReference type="eggNOG" id="COG0101">
    <property type="taxonomic scope" value="Bacteria"/>
</dbReference>
<dbReference type="Pfam" id="PF01416">
    <property type="entry name" value="PseudoU_synth_1"/>
    <property type="match status" value="2"/>
</dbReference>
<dbReference type="HAMAP" id="MF_00171">
    <property type="entry name" value="TruA"/>
    <property type="match status" value="1"/>
</dbReference>
<sequence length="261" mass="29434">MARIALGIRYDGSAYHGWQVQEALKTVQGEVEKALSAVANHPVFVTCAGRTDAGVHASAQVAHFDTTAYRSDHAWVFGANSNLPHDISILWAKAVEEDFHARYSAMARRYRYIVYNHEIRPAILRKAIGWHYRPLDEKRMQAGAQYLIGEHDFSSFQGAGCQSRTPVRKIFQIEIYRIRRMVVIEVQANAFLLHMVRNIAGVLIAIGSGEKHPDWAQTVLKAKDRRQGGVTVPPNGLYLVEVNYPPNFKLPRMPLGPFFLP</sequence>
<feature type="active site" description="Nucleophile" evidence="4 5">
    <location>
        <position position="52"/>
    </location>
</feature>
<keyword evidence="10" id="KW-1185">Reference proteome</keyword>
<dbReference type="NCBIfam" id="TIGR00071">
    <property type="entry name" value="hisT_truA"/>
    <property type="match status" value="1"/>
</dbReference>
<comment type="similarity">
    <text evidence="1 4 7">Belongs to the tRNA pseudouridine synthase TruA family.</text>
</comment>
<dbReference type="EC" id="5.4.99.12" evidence="4"/>
<comment type="subunit">
    <text evidence="4">Homodimer.</text>
</comment>
<dbReference type="DNASU" id="1208785"/>
<comment type="caution">
    <text evidence="4">Lacks conserved residue(s) required for the propagation of feature annotation.</text>
</comment>
<dbReference type="SUPFAM" id="SSF55120">
    <property type="entry name" value="Pseudouridine synthase"/>
    <property type="match status" value="1"/>
</dbReference>
<dbReference type="GO" id="GO:0009982">
    <property type="term" value="F:pseudouridine synthase activity"/>
    <property type="evidence" value="ECO:0000318"/>
    <property type="project" value="GO_Central"/>
</dbReference>
<dbReference type="EMBL" id="AE016828">
    <property type="protein sequence ID" value="AAZ22627.1"/>
    <property type="molecule type" value="Genomic_DNA"/>
</dbReference>
<name>Q4AAX9_COXBU</name>
<dbReference type="Proteomes" id="UP000002671">
    <property type="component" value="Chromosome"/>
</dbReference>
<dbReference type="GO" id="GO:0160147">
    <property type="term" value="F:tRNA pseudouridine(38-40) synthase activity"/>
    <property type="evidence" value="ECO:0007669"/>
    <property type="project" value="UniProtKB-EC"/>
</dbReference>
<dbReference type="STRING" id="227377.CBU_0892"/>
<keyword evidence="3 4" id="KW-0413">Isomerase</keyword>
<dbReference type="EnsemblBacteria" id="AAZ22627">
    <property type="protein sequence ID" value="AAZ22627"/>
    <property type="gene ID" value="CBU_0892"/>
</dbReference>
<dbReference type="GO" id="GO:0003723">
    <property type="term" value="F:RNA binding"/>
    <property type="evidence" value="ECO:0007669"/>
    <property type="project" value="InterPro"/>
</dbReference>
<protein>
    <recommendedName>
        <fullName evidence="4">tRNA pseudouridine synthase A</fullName>
        <ecNumber evidence="4">5.4.99.12</ecNumber>
    </recommendedName>
    <alternativeName>
        <fullName evidence="4">tRNA pseudouridine(38-40) synthase</fullName>
    </alternativeName>
    <alternativeName>
        <fullName evidence="4">tRNA pseudouridylate synthase I</fullName>
    </alternativeName>
    <alternativeName>
        <fullName evidence="4">tRNA-uridine isomerase I</fullName>
    </alternativeName>
</protein>
<dbReference type="GO" id="GO:0031119">
    <property type="term" value="P:tRNA pseudouridine synthesis"/>
    <property type="evidence" value="ECO:0000318"/>
    <property type="project" value="GO_Central"/>
</dbReference>
<evidence type="ECO:0000259" key="8">
    <source>
        <dbReference type="Pfam" id="PF01416"/>
    </source>
</evidence>
<dbReference type="Gene3D" id="3.30.70.660">
    <property type="entry name" value="Pseudouridine synthase I, catalytic domain, C-terminal subdomain"/>
    <property type="match status" value="1"/>
</dbReference>
<dbReference type="InterPro" id="IPR001406">
    <property type="entry name" value="PsdUridine_synth_TruA"/>
</dbReference>
<evidence type="ECO:0000313" key="9">
    <source>
        <dbReference type="EMBL" id="AAZ22627.1"/>
    </source>
</evidence>
<dbReference type="KEGG" id="cbu:CBU_0892"/>
<evidence type="ECO:0000313" key="10">
    <source>
        <dbReference type="Proteomes" id="UP000002671"/>
    </source>
</evidence>
<evidence type="ECO:0000256" key="4">
    <source>
        <dbReference type="HAMAP-Rule" id="MF_00171"/>
    </source>
</evidence>
<feature type="domain" description="Pseudouridine synthase I TruA alpha/beta" evidence="8">
    <location>
        <begin position="144"/>
        <end position="245"/>
    </location>
</feature>
<dbReference type="PATRIC" id="fig|227377.7.peg.879"/>
<organism evidence="9 10">
    <name type="scientific">Coxiella burnetii (strain RSA 493 / Nine Mile phase I)</name>
    <dbReference type="NCBI Taxonomy" id="227377"/>
    <lineage>
        <taxon>Bacteria</taxon>
        <taxon>Pseudomonadati</taxon>
        <taxon>Pseudomonadota</taxon>
        <taxon>Gammaproteobacteria</taxon>
        <taxon>Legionellales</taxon>
        <taxon>Coxiellaceae</taxon>
        <taxon>Coxiella</taxon>
    </lineage>
</organism>
<dbReference type="PIRSF" id="PIRSF001430">
    <property type="entry name" value="tRNA_psdUrid_synth"/>
    <property type="match status" value="1"/>
</dbReference>
<dbReference type="AlphaFoldDB" id="Q4AAX9"/>
<dbReference type="CDD" id="cd02570">
    <property type="entry name" value="PseudoU_synth_EcTruA"/>
    <property type="match status" value="1"/>
</dbReference>
<dbReference type="Gene3D" id="3.30.70.580">
    <property type="entry name" value="Pseudouridine synthase I, catalytic domain, N-terminal subdomain"/>
    <property type="match status" value="1"/>
</dbReference>
<evidence type="ECO:0000256" key="7">
    <source>
        <dbReference type="RuleBase" id="RU003792"/>
    </source>
</evidence>
<evidence type="ECO:0000256" key="6">
    <source>
        <dbReference type="PIRSR" id="PIRSR001430-2"/>
    </source>
</evidence>
<keyword evidence="9" id="KW-0456">Lyase</keyword>
<dbReference type="SMR" id="Q4AAX9"/>
<dbReference type="RefSeq" id="YP_338281.1">
    <property type="nucleotide sequence ID" value="NC_002971.4"/>
</dbReference>
<evidence type="ECO:0000256" key="5">
    <source>
        <dbReference type="PIRSR" id="PIRSR001430-1"/>
    </source>
</evidence>
<dbReference type="GO" id="GO:0016829">
    <property type="term" value="F:lyase activity"/>
    <property type="evidence" value="ECO:0007669"/>
    <property type="project" value="UniProtKB-KW"/>
</dbReference>
<evidence type="ECO:0000256" key="1">
    <source>
        <dbReference type="ARBA" id="ARBA00009375"/>
    </source>
</evidence>
<feature type="domain" description="Pseudouridine synthase I TruA alpha/beta" evidence="8">
    <location>
        <begin position="9"/>
        <end position="104"/>
    </location>
</feature>
<proteinExistence type="inferred from homology"/>
<dbReference type="OrthoDB" id="9811823at2"/>
<feature type="binding site" evidence="4 6">
    <location>
        <position position="110"/>
    </location>
    <ligand>
        <name>substrate</name>
    </ligand>
</feature>
<comment type="catalytic activity">
    <reaction evidence="4 7">
        <text>uridine(38/39/40) in tRNA = pseudouridine(38/39/40) in tRNA</text>
        <dbReference type="Rhea" id="RHEA:22376"/>
        <dbReference type="Rhea" id="RHEA-COMP:10085"/>
        <dbReference type="Rhea" id="RHEA-COMP:10087"/>
        <dbReference type="ChEBI" id="CHEBI:65314"/>
        <dbReference type="ChEBI" id="CHEBI:65315"/>
        <dbReference type="EC" id="5.4.99.12"/>
    </reaction>
</comment>
<keyword evidence="2 4" id="KW-0819">tRNA processing</keyword>
<dbReference type="FunFam" id="3.30.70.580:FF:000001">
    <property type="entry name" value="tRNA pseudouridine synthase A"/>
    <property type="match status" value="1"/>
</dbReference>
<reference evidence="9 10" key="2">
    <citation type="journal article" date="2009" name="Infect. Immun.">
        <title>Comparative genomics reveal extensive transposon-mediated genomic plasticity and diversity among potential effector proteins within the genus Coxiella.</title>
        <authorList>
            <person name="Beare P.A."/>
            <person name="Unsworth N."/>
            <person name="Andoh M."/>
            <person name="Voth D.E."/>
            <person name="Omsland A."/>
            <person name="Gilk S.D."/>
            <person name="Williams K.P."/>
            <person name="Sobral B.W."/>
            <person name="Kupko J.J.III."/>
            <person name="Porcella S.F."/>
            <person name="Samuel J.E."/>
            <person name="Heinzen R.A."/>
        </authorList>
    </citation>
    <scope>NUCLEOTIDE SEQUENCE [LARGE SCALE GENOMIC DNA]</scope>
    <source>
        <strain evidence="10">RSA 493 / Nine Mile phase I</strain>
    </source>
</reference>
<dbReference type="InterPro" id="IPR020094">
    <property type="entry name" value="TruA/RsuA/RluB/E/F_N"/>
</dbReference>
<evidence type="ECO:0000256" key="2">
    <source>
        <dbReference type="ARBA" id="ARBA00022694"/>
    </source>
</evidence>
<reference evidence="9 10" key="1">
    <citation type="journal article" date="2003" name="Proc. Natl. Acad. Sci. U.S.A.">
        <title>Complete genome sequence of the Q-fever pathogen, Coxiella burnetii.</title>
        <authorList>
            <person name="Seshadri R."/>
            <person name="Paulsen I.T."/>
            <person name="Eisen J.A."/>
            <person name="Read T.D."/>
            <person name="Nelson K.E."/>
            <person name="Nelson W.C."/>
            <person name="Ward N.L."/>
            <person name="Tettelin H."/>
            <person name="Davidsen T.M."/>
            <person name="Beanan M.J."/>
            <person name="Deboy R.T."/>
            <person name="Daugherty S.C."/>
            <person name="Brinkac L.M."/>
            <person name="Madupu R."/>
            <person name="Dodson R.J."/>
            <person name="Khouri H.M."/>
            <person name="Lee K.H."/>
            <person name="Carty H.A."/>
            <person name="Scanlan D."/>
            <person name="Heinzen R.A."/>
            <person name="Thompson H.A."/>
            <person name="Samuel J.E."/>
            <person name="Fraser C.M."/>
            <person name="Heidelberg J.F."/>
        </authorList>
    </citation>
    <scope>NUCLEOTIDE SEQUENCE [LARGE SCALE GENOMIC DNA]</scope>
    <source>
        <strain evidence="10">RSA 493 / Nine Mile phase I</strain>
    </source>
</reference>
<evidence type="ECO:0000256" key="3">
    <source>
        <dbReference type="ARBA" id="ARBA00023235"/>
    </source>
</evidence>
<dbReference type="PANTHER" id="PTHR11142:SF0">
    <property type="entry name" value="TRNA PSEUDOURIDINE SYNTHASE-LIKE 1"/>
    <property type="match status" value="1"/>
</dbReference>
<dbReference type="PANTHER" id="PTHR11142">
    <property type="entry name" value="PSEUDOURIDYLATE SYNTHASE"/>
    <property type="match status" value="1"/>
</dbReference>
<gene>
    <name evidence="4 9" type="primary">truA</name>
    <name evidence="9" type="ordered locus">CBU_0892</name>
</gene>
<accession>Q4AAX9</accession>
<dbReference type="HOGENOM" id="CLU_014673_0_2_6"/>